<feature type="chain" id="PRO_5009386268" description="Secreted protein" evidence="1">
    <location>
        <begin position="23"/>
        <end position="67"/>
    </location>
</feature>
<gene>
    <name evidence="2" type="ORF">PTTG_06536</name>
</gene>
<dbReference type="EMBL" id="ADAS02000619">
    <property type="protein sequence ID" value="OAV87064.1"/>
    <property type="molecule type" value="Genomic_DNA"/>
</dbReference>
<evidence type="ECO:0008006" key="5">
    <source>
        <dbReference type="Google" id="ProtNLM"/>
    </source>
</evidence>
<evidence type="ECO:0000313" key="2">
    <source>
        <dbReference type="EMBL" id="OAV87064.1"/>
    </source>
</evidence>
<accession>A0A0C4F0C0</accession>
<keyword evidence="4" id="KW-1185">Reference proteome</keyword>
<name>A0A0C4F0C0_PUCT1</name>
<dbReference type="OrthoDB" id="2507484at2759"/>
<evidence type="ECO:0000256" key="1">
    <source>
        <dbReference type="SAM" id="SignalP"/>
    </source>
</evidence>
<reference evidence="2" key="1">
    <citation type="submission" date="2009-11" db="EMBL/GenBank/DDBJ databases">
        <authorList>
            <consortium name="The Broad Institute Genome Sequencing Platform"/>
            <person name="Ward D."/>
            <person name="Feldgarden M."/>
            <person name="Earl A."/>
            <person name="Young S.K."/>
            <person name="Zeng Q."/>
            <person name="Koehrsen M."/>
            <person name="Alvarado L."/>
            <person name="Berlin A."/>
            <person name="Bochicchio J."/>
            <person name="Borenstein D."/>
            <person name="Chapman S.B."/>
            <person name="Chen Z."/>
            <person name="Engels R."/>
            <person name="Freedman E."/>
            <person name="Gellesch M."/>
            <person name="Goldberg J."/>
            <person name="Griggs A."/>
            <person name="Gujja S."/>
            <person name="Heilman E."/>
            <person name="Heiman D."/>
            <person name="Hepburn T."/>
            <person name="Howarth C."/>
            <person name="Jen D."/>
            <person name="Larson L."/>
            <person name="Lewis B."/>
            <person name="Mehta T."/>
            <person name="Park D."/>
            <person name="Pearson M."/>
            <person name="Roberts A."/>
            <person name="Saif S."/>
            <person name="Shea T."/>
            <person name="Shenoy N."/>
            <person name="Sisk P."/>
            <person name="Stolte C."/>
            <person name="Sykes S."/>
            <person name="Thomson T."/>
            <person name="Walk T."/>
            <person name="White J."/>
            <person name="Yandava C."/>
            <person name="Izard J."/>
            <person name="Baranova O.V."/>
            <person name="Blanton J.M."/>
            <person name="Tanner A.C."/>
            <person name="Dewhirst F.E."/>
            <person name="Haas B."/>
            <person name="Nusbaum C."/>
            <person name="Birren B."/>
        </authorList>
    </citation>
    <scope>NUCLEOTIDE SEQUENCE [LARGE SCALE GENOMIC DNA]</scope>
    <source>
        <strain evidence="2">1-1 BBBD Race 1</strain>
    </source>
</reference>
<keyword evidence="1" id="KW-0732">Signal</keyword>
<dbReference type="EnsemblFungi" id="PTTG_06536-t43_1">
    <property type="protein sequence ID" value="PTTG_06536-t43_1-p1"/>
    <property type="gene ID" value="PTTG_06536"/>
</dbReference>
<reference evidence="3" key="4">
    <citation type="submission" date="2025-05" db="UniProtKB">
        <authorList>
            <consortium name="EnsemblFungi"/>
        </authorList>
    </citation>
    <scope>IDENTIFICATION</scope>
    <source>
        <strain evidence="3">isolate 1-1 / race 1 (BBBD)</strain>
    </source>
</reference>
<proteinExistence type="predicted"/>
<reference evidence="3 4" key="3">
    <citation type="journal article" date="2017" name="G3 (Bethesda)">
        <title>Comparative analysis highlights variable genome content of wheat rusts and divergence of the mating loci.</title>
        <authorList>
            <person name="Cuomo C.A."/>
            <person name="Bakkeren G."/>
            <person name="Khalil H.B."/>
            <person name="Panwar V."/>
            <person name="Joly D."/>
            <person name="Linning R."/>
            <person name="Sakthikumar S."/>
            <person name="Song X."/>
            <person name="Adiconis X."/>
            <person name="Fan L."/>
            <person name="Goldberg J.M."/>
            <person name="Levin J.Z."/>
            <person name="Young S."/>
            <person name="Zeng Q."/>
            <person name="Anikster Y."/>
            <person name="Bruce M."/>
            <person name="Wang M."/>
            <person name="Yin C."/>
            <person name="McCallum B."/>
            <person name="Szabo L.J."/>
            <person name="Hulbert S."/>
            <person name="Chen X."/>
            <person name="Fellers J.P."/>
        </authorList>
    </citation>
    <scope>NUCLEOTIDE SEQUENCE</scope>
    <source>
        <strain evidence="3">isolate 1-1 / race 1 (BBBD)</strain>
        <strain evidence="4">Isolate 1-1 / race 1 (BBBD)</strain>
    </source>
</reference>
<dbReference type="Proteomes" id="UP000005240">
    <property type="component" value="Unassembled WGS sequence"/>
</dbReference>
<sequence length="67" mass="6753">MKFTFGFLSIVATILSTPEVTAVPTFGFGNGGDAVDTTAVMVEVTEQGTVKLMVFGLGLGAGIGIGI</sequence>
<protein>
    <recommendedName>
        <fullName evidence="5">Secreted protein</fullName>
    </recommendedName>
</protein>
<evidence type="ECO:0000313" key="4">
    <source>
        <dbReference type="Proteomes" id="UP000005240"/>
    </source>
</evidence>
<dbReference type="AlphaFoldDB" id="A0A0C4F0C0"/>
<feature type="signal peptide" evidence="1">
    <location>
        <begin position="1"/>
        <end position="22"/>
    </location>
</feature>
<organism evidence="2">
    <name type="scientific">Puccinia triticina (isolate 1-1 / race 1 (BBBD))</name>
    <name type="common">Brown leaf rust fungus</name>
    <dbReference type="NCBI Taxonomy" id="630390"/>
    <lineage>
        <taxon>Eukaryota</taxon>
        <taxon>Fungi</taxon>
        <taxon>Dikarya</taxon>
        <taxon>Basidiomycota</taxon>
        <taxon>Pucciniomycotina</taxon>
        <taxon>Pucciniomycetes</taxon>
        <taxon>Pucciniales</taxon>
        <taxon>Pucciniaceae</taxon>
        <taxon>Puccinia</taxon>
    </lineage>
</organism>
<reference evidence="2" key="2">
    <citation type="submission" date="2016-05" db="EMBL/GenBank/DDBJ databases">
        <title>Comparative analysis highlights variable genome content of wheat rusts and divergence of the mating loci.</title>
        <authorList>
            <person name="Cuomo C.A."/>
            <person name="Bakkeren G."/>
            <person name="Szabo L."/>
            <person name="Khalil H."/>
            <person name="Joly D."/>
            <person name="Goldberg J."/>
            <person name="Young S."/>
            <person name="Zeng Q."/>
            <person name="Fellers J."/>
        </authorList>
    </citation>
    <scope>NUCLEOTIDE SEQUENCE [LARGE SCALE GENOMIC DNA]</scope>
    <source>
        <strain evidence="2">1-1 BBBD Race 1</strain>
    </source>
</reference>
<dbReference type="VEuPathDB" id="FungiDB:PTTG_06536"/>
<evidence type="ECO:0000313" key="3">
    <source>
        <dbReference type="EnsemblFungi" id="PTTG_06536-t43_1-p1"/>
    </source>
</evidence>